<keyword evidence="3" id="KW-1185">Reference proteome</keyword>
<sequence>CIDKRSSSETSESINSMFKWYKDADECYVYLSDYDGSDQLSDLSSCRWFSRGWTLQELIAPRCIRVYDKNWIYHVSINKTKPRDEWTSYLSKVTGIDPYVFSGVELHKFSVAQRMSWASRRNTTRSEDMAYSLLGIFGINMPLLYGEGRDRAFLRLQEEIIKGNNDMSIFAWMNPTNTTSGILATSPADFQNSGAI</sequence>
<dbReference type="PANTHER" id="PTHR10622">
    <property type="entry name" value="HET DOMAIN-CONTAINING PROTEIN"/>
    <property type="match status" value="1"/>
</dbReference>
<dbReference type="OrthoDB" id="20872at2759"/>
<feature type="non-terminal residue" evidence="2">
    <location>
        <position position="1"/>
    </location>
</feature>
<dbReference type="Proteomes" id="UP000799770">
    <property type="component" value="Unassembled WGS sequence"/>
</dbReference>
<protein>
    <recommendedName>
        <fullName evidence="1">DUF8212 domain-containing protein</fullName>
    </recommendedName>
</protein>
<organism evidence="2 3">
    <name type="scientific">Lophiotrema nucula</name>
    <dbReference type="NCBI Taxonomy" id="690887"/>
    <lineage>
        <taxon>Eukaryota</taxon>
        <taxon>Fungi</taxon>
        <taxon>Dikarya</taxon>
        <taxon>Ascomycota</taxon>
        <taxon>Pezizomycotina</taxon>
        <taxon>Dothideomycetes</taxon>
        <taxon>Pleosporomycetidae</taxon>
        <taxon>Pleosporales</taxon>
        <taxon>Lophiotremataceae</taxon>
        <taxon>Lophiotrema</taxon>
    </lineage>
</organism>
<dbReference type="Pfam" id="PF26640">
    <property type="entry name" value="DUF8212"/>
    <property type="match status" value="1"/>
</dbReference>
<evidence type="ECO:0000313" key="2">
    <source>
        <dbReference type="EMBL" id="KAF2107945.1"/>
    </source>
</evidence>
<dbReference type="InterPro" id="IPR058525">
    <property type="entry name" value="DUF8212"/>
</dbReference>
<dbReference type="PANTHER" id="PTHR10622:SF12">
    <property type="entry name" value="HET DOMAIN-CONTAINING PROTEIN"/>
    <property type="match status" value="1"/>
</dbReference>
<reference evidence="2" key="1">
    <citation type="journal article" date="2020" name="Stud. Mycol.">
        <title>101 Dothideomycetes genomes: a test case for predicting lifestyles and emergence of pathogens.</title>
        <authorList>
            <person name="Haridas S."/>
            <person name="Albert R."/>
            <person name="Binder M."/>
            <person name="Bloem J."/>
            <person name="Labutti K."/>
            <person name="Salamov A."/>
            <person name="Andreopoulos B."/>
            <person name="Baker S."/>
            <person name="Barry K."/>
            <person name="Bills G."/>
            <person name="Bluhm B."/>
            <person name="Cannon C."/>
            <person name="Castanera R."/>
            <person name="Culley D."/>
            <person name="Daum C."/>
            <person name="Ezra D."/>
            <person name="Gonzalez J."/>
            <person name="Henrissat B."/>
            <person name="Kuo A."/>
            <person name="Liang C."/>
            <person name="Lipzen A."/>
            <person name="Lutzoni F."/>
            <person name="Magnuson J."/>
            <person name="Mondo S."/>
            <person name="Nolan M."/>
            <person name="Ohm R."/>
            <person name="Pangilinan J."/>
            <person name="Park H.-J."/>
            <person name="Ramirez L."/>
            <person name="Alfaro M."/>
            <person name="Sun H."/>
            <person name="Tritt A."/>
            <person name="Yoshinaga Y."/>
            <person name="Zwiers L.-H."/>
            <person name="Turgeon B."/>
            <person name="Goodwin S."/>
            <person name="Spatafora J."/>
            <person name="Crous P."/>
            <person name="Grigoriev I."/>
        </authorList>
    </citation>
    <scope>NUCLEOTIDE SEQUENCE</scope>
    <source>
        <strain evidence="2">CBS 627.86</strain>
    </source>
</reference>
<evidence type="ECO:0000313" key="3">
    <source>
        <dbReference type="Proteomes" id="UP000799770"/>
    </source>
</evidence>
<proteinExistence type="predicted"/>
<gene>
    <name evidence="2" type="ORF">BDV96DRAFT_451740</name>
</gene>
<dbReference type="EMBL" id="ML977350">
    <property type="protein sequence ID" value="KAF2107945.1"/>
    <property type="molecule type" value="Genomic_DNA"/>
</dbReference>
<evidence type="ECO:0000259" key="1">
    <source>
        <dbReference type="Pfam" id="PF26640"/>
    </source>
</evidence>
<dbReference type="AlphaFoldDB" id="A0A6A5YLI2"/>
<name>A0A6A5YLI2_9PLEO</name>
<feature type="domain" description="DUF8212" evidence="1">
    <location>
        <begin position="151"/>
        <end position="177"/>
    </location>
</feature>
<accession>A0A6A5YLI2</accession>
<feature type="non-terminal residue" evidence="2">
    <location>
        <position position="196"/>
    </location>
</feature>